<dbReference type="AlphaFoldDB" id="A0AAV4JDD8"/>
<sequence>MNTSRNLFPGWKGWLSSIAPNSQDKNHPIKSSVVEYMPAVNAPITEAATMQKVLQISLEASQELTFVTFDLAVIFDNGCGNIRRQIDVSQIAKTLGRRYRCVMLYLVSMRSLAVTQQVVLLGKESSELLISFKKRRI</sequence>
<keyword evidence="2" id="KW-1185">Reference proteome</keyword>
<proteinExistence type="predicted"/>
<name>A0AAV4JDD8_9GAST</name>
<protein>
    <submittedName>
        <fullName evidence="1">Uncharacterized protein</fullName>
    </submittedName>
</protein>
<gene>
    <name evidence="1" type="ORF">ElyMa_006898000</name>
</gene>
<dbReference type="Proteomes" id="UP000762676">
    <property type="component" value="Unassembled WGS sequence"/>
</dbReference>
<reference evidence="1 2" key="1">
    <citation type="journal article" date="2021" name="Elife">
        <title>Chloroplast acquisition without the gene transfer in kleptoplastic sea slugs, Plakobranchus ocellatus.</title>
        <authorList>
            <person name="Maeda T."/>
            <person name="Takahashi S."/>
            <person name="Yoshida T."/>
            <person name="Shimamura S."/>
            <person name="Takaki Y."/>
            <person name="Nagai Y."/>
            <person name="Toyoda A."/>
            <person name="Suzuki Y."/>
            <person name="Arimoto A."/>
            <person name="Ishii H."/>
            <person name="Satoh N."/>
            <person name="Nishiyama T."/>
            <person name="Hasebe M."/>
            <person name="Maruyama T."/>
            <person name="Minagawa J."/>
            <person name="Obokata J."/>
            <person name="Shigenobu S."/>
        </authorList>
    </citation>
    <scope>NUCLEOTIDE SEQUENCE [LARGE SCALE GENOMIC DNA]</scope>
</reference>
<accession>A0AAV4JDD8</accession>
<evidence type="ECO:0000313" key="2">
    <source>
        <dbReference type="Proteomes" id="UP000762676"/>
    </source>
</evidence>
<comment type="caution">
    <text evidence="1">The sequence shown here is derived from an EMBL/GenBank/DDBJ whole genome shotgun (WGS) entry which is preliminary data.</text>
</comment>
<evidence type="ECO:0000313" key="1">
    <source>
        <dbReference type="EMBL" id="GFS20356.1"/>
    </source>
</evidence>
<organism evidence="1 2">
    <name type="scientific">Elysia marginata</name>
    <dbReference type="NCBI Taxonomy" id="1093978"/>
    <lineage>
        <taxon>Eukaryota</taxon>
        <taxon>Metazoa</taxon>
        <taxon>Spiralia</taxon>
        <taxon>Lophotrochozoa</taxon>
        <taxon>Mollusca</taxon>
        <taxon>Gastropoda</taxon>
        <taxon>Heterobranchia</taxon>
        <taxon>Euthyneura</taxon>
        <taxon>Panpulmonata</taxon>
        <taxon>Sacoglossa</taxon>
        <taxon>Placobranchoidea</taxon>
        <taxon>Plakobranchidae</taxon>
        <taxon>Elysia</taxon>
    </lineage>
</organism>
<dbReference type="EMBL" id="BMAT01013784">
    <property type="protein sequence ID" value="GFS20356.1"/>
    <property type="molecule type" value="Genomic_DNA"/>
</dbReference>